<keyword evidence="1" id="KW-0812">Transmembrane</keyword>
<feature type="transmembrane region" description="Helical" evidence="1">
    <location>
        <begin position="100"/>
        <end position="117"/>
    </location>
</feature>
<evidence type="ECO:0000313" key="4">
    <source>
        <dbReference type="Proteomes" id="UP000051445"/>
    </source>
</evidence>
<organism evidence="3 4">
    <name type="scientific">Limosilactobacillus frumenti DSM 13145</name>
    <dbReference type="NCBI Taxonomy" id="1423746"/>
    <lineage>
        <taxon>Bacteria</taxon>
        <taxon>Bacillati</taxon>
        <taxon>Bacillota</taxon>
        <taxon>Bacilli</taxon>
        <taxon>Lactobacillales</taxon>
        <taxon>Lactobacillaceae</taxon>
        <taxon>Limosilactobacillus</taxon>
    </lineage>
</organism>
<evidence type="ECO:0000259" key="2">
    <source>
        <dbReference type="Pfam" id="PF01757"/>
    </source>
</evidence>
<feature type="transmembrane region" description="Helical" evidence="1">
    <location>
        <begin position="340"/>
        <end position="366"/>
    </location>
</feature>
<evidence type="ECO:0000313" key="3">
    <source>
        <dbReference type="EMBL" id="KRL27688.1"/>
    </source>
</evidence>
<dbReference type="EMBL" id="AZER01000014">
    <property type="protein sequence ID" value="KRL27688.1"/>
    <property type="molecule type" value="Genomic_DNA"/>
</dbReference>
<feature type="transmembrane region" description="Helical" evidence="1">
    <location>
        <begin position="274"/>
        <end position="295"/>
    </location>
</feature>
<keyword evidence="1" id="KW-0472">Membrane</keyword>
<feature type="domain" description="Acyltransferase 3" evidence="2">
    <location>
        <begin position="71"/>
        <end position="357"/>
    </location>
</feature>
<protein>
    <submittedName>
        <fullName evidence="3">Integral membrane protein</fullName>
    </submittedName>
</protein>
<feature type="transmembrane region" description="Helical" evidence="1">
    <location>
        <begin position="307"/>
        <end position="328"/>
    </location>
</feature>
<proteinExistence type="predicted"/>
<accession>A0A0R1PGT6</accession>
<dbReference type="Proteomes" id="UP000051445">
    <property type="component" value="Unassembled WGS sequence"/>
</dbReference>
<comment type="caution">
    <text evidence="3">The sequence shown here is derived from an EMBL/GenBank/DDBJ whole genome shotgun (WGS) entry which is preliminary data.</text>
</comment>
<reference evidence="3 4" key="1">
    <citation type="journal article" date="2015" name="Genome Announc.">
        <title>Expanding the biotechnology potential of lactobacilli through comparative genomics of 213 strains and associated genera.</title>
        <authorList>
            <person name="Sun Z."/>
            <person name="Harris H.M."/>
            <person name="McCann A."/>
            <person name="Guo C."/>
            <person name="Argimon S."/>
            <person name="Zhang W."/>
            <person name="Yang X."/>
            <person name="Jeffery I.B."/>
            <person name="Cooney J.C."/>
            <person name="Kagawa T.F."/>
            <person name="Liu W."/>
            <person name="Song Y."/>
            <person name="Salvetti E."/>
            <person name="Wrobel A."/>
            <person name="Rasinkangas P."/>
            <person name="Parkhill J."/>
            <person name="Rea M.C."/>
            <person name="O'Sullivan O."/>
            <person name="Ritari J."/>
            <person name="Douillard F.P."/>
            <person name="Paul Ross R."/>
            <person name="Yang R."/>
            <person name="Briner A.E."/>
            <person name="Felis G.E."/>
            <person name="de Vos W.M."/>
            <person name="Barrangou R."/>
            <person name="Klaenhammer T.R."/>
            <person name="Caufield P.W."/>
            <person name="Cui Y."/>
            <person name="Zhang H."/>
            <person name="O'Toole P.W."/>
        </authorList>
    </citation>
    <scope>NUCLEOTIDE SEQUENCE [LARGE SCALE GENOMIC DNA]</scope>
    <source>
        <strain evidence="3 4">DSM 13145</strain>
    </source>
</reference>
<sequence length="381" mass="45148">MIFRELLKECDDMQNLGSASSADIGDFEKLFAVTTVMMQSVISFLMSDHLPVGQQFFLGGIYEVVKFSASAFIFGILFSTIRTHPHAHLKDYPRFMVNRWHVLFIPSIMWTTIYLLLLPQLQQHRHYHNIATFCWQFINGNAAPHLWYNVMMLQFIILMPFFWALARWCHNRPHRAVAAFTITLLFELAWHWLYKLEIFHGPQAQNWYLFDRVFPSFIIFAVSGTLLWTFHGPLCRFAMRHWGSAIVVWCILLYYVTLNFFNYGTPVSLDNAPYYLPSMIFYNLSSIILIAMIATYMQKFRNQWLPLVHWIALYAHRAYLSHVFWLYWSWQLLNHWSLSLMIKFPLMIGMTIFLAFMSAYGLHILWSSCKQLFHIHHIVNG</sequence>
<keyword evidence="1" id="KW-1133">Transmembrane helix</keyword>
<feature type="transmembrane region" description="Helical" evidence="1">
    <location>
        <begin position="213"/>
        <end position="230"/>
    </location>
</feature>
<dbReference type="PATRIC" id="fig|1423746.3.peg.436"/>
<feature type="transmembrane region" description="Helical" evidence="1">
    <location>
        <begin position="30"/>
        <end position="50"/>
    </location>
</feature>
<feature type="transmembrane region" description="Helical" evidence="1">
    <location>
        <begin position="56"/>
        <end position="79"/>
    </location>
</feature>
<dbReference type="InterPro" id="IPR002656">
    <property type="entry name" value="Acyl_transf_3_dom"/>
</dbReference>
<feature type="transmembrane region" description="Helical" evidence="1">
    <location>
        <begin position="146"/>
        <end position="164"/>
    </location>
</feature>
<dbReference type="Pfam" id="PF01757">
    <property type="entry name" value="Acyl_transf_3"/>
    <property type="match status" value="1"/>
</dbReference>
<name>A0A0R1PGT6_9LACO</name>
<feature type="transmembrane region" description="Helical" evidence="1">
    <location>
        <begin position="176"/>
        <end position="193"/>
    </location>
</feature>
<evidence type="ECO:0000256" key="1">
    <source>
        <dbReference type="SAM" id="Phobius"/>
    </source>
</evidence>
<dbReference type="AlphaFoldDB" id="A0A0R1PGT6"/>
<keyword evidence="4" id="KW-1185">Reference proteome</keyword>
<dbReference type="STRING" id="1423746.FD27_GL000428"/>
<gene>
    <name evidence="3" type="ORF">FD27_GL000428</name>
</gene>
<feature type="transmembrane region" description="Helical" evidence="1">
    <location>
        <begin position="242"/>
        <end position="262"/>
    </location>
</feature>
<dbReference type="GO" id="GO:0016747">
    <property type="term" value="F:acyltransferase activity, transferring groups other than amino-acyl groups"/>
    <property type="evidence" value="ECO:0007669"/>
    <property type="project" value="InterPro"/>
</dbReference>